<dbReference type="SUPFAM" id="SSF51445">
    <property type="entry name" value="(Trans)glycosidases"/>
    <property type="match status" value="1"/>
</dbReference>
<proteinExistence type="inferred from homology"/>
<dbReference type="AlphaFoldDB" id="A0A8K0KFI6"/>
<reference evidence="2" key="2">
    <citation type="submission" date="2017-10" db="EMBL/GenBank/DDBJ databases">
        <title>Ladona fulva Genome sequencing and assembly.</title>
        <authorList>
            <person name="Murali S."/>
            <person name="Richards S."/>
            <person name="Bandaranaike D."/>
            <person name="Bellair M."/>
            <person name="Blankenburg K."/>
            <person name="Chao H."/>
            <person name="Dinh H."/>
            <person name="Doddapaneni H."/>
            <person name="Dugan-Rocha S."/>
            <person name="Elkadiri S."/>
            <person name="Gnanaolivu R."/>
            <person name="Hernandez B."/>
            <person name="Skinner E."/>
            <person name="Javaid M."/>
            <person name="Lee S."/>
            <person name="Li M."/>
            <person name="Ming W."/>
            <person name="Munidasa M."/>
            <person name="Muniz J."/>
            <person name="Nguyen L."/>
            <person name="Hughes D."/>
            <person name="Osuji N."/>
            <person name="Pu L.-L."/>
            <person name="Puazo M."/>
            <person name="Qu C."/>
            <person name="Quiroz J."/>
            <person name="Raj R."/>
            <person name="Weissenberger G."/>
            <person name="Xin Y."/>
            <person name="Zou X."/>
            <person name="Han Y."/>
            <person name="Worley K."/>
            <person name="Muzny D."/>
            <person name="Gibbs R."/>
        </authorList>
    </citation>
    <scope>NUCLEOTIDE SEQUENCE</scope>
    <source>
        <strain evidence="2">Sampled in the wild</strain>
    </source>
</reference>
<dbReference type="InterPro" id="IPR005199">
    <property type="entry name" value="Glyco_hydro_79"/>
</dbReference>
<gene>
    <name evidence="2" type="ORF">J437_LFUL014772</name>
</gene>
<dbReference type="Gene3D" id="3.20.20.80">
    <property type="entry name" value="Glycosidases"/>
    <property type="match status" value="1"/>
</dbReference>
<dbReference type="GO" id="GO:0016020">
    <property type="term" value="C:membrane"/>
    <property type="evidence" value="ECO:0007669"/>
    <property type="project" value="InterPro"/>
</dbReference>
<dbReference type="OrthoDB" id="726732at2759"/>
<sequence>MGGTAADCLIFDSGTSMMNYVSNASNMPVDGGLCVYNEVSCESYHQNFTMRASDWLKVNNFLKSAGLDLLFDLNVLLRKGGNWDPSNAIELIQFSKRNNLNLSWQLGNEPNSFQHVFNRNISGAQLGRDFVQLRAILNDIYKNKEGLVVGPDITQPRHLSFNSLAFLEDFLEEINTSGERVIDAVTWHQYYISGKEAELKDFFDLTYYNIFAEEIKLVKNIVLENSSHKLPIWITETSDAYGGGAPNFTDRFVGGFLWLDKLGLAAYHGIQIDYWLSLLHKKLVGNRVLKAQIGIHETNNRNSANENVKKLRFYCHCAPSKLSAPNESAVTIFGMNLGLETANIVVKGLENAIYRDTYLLQGEYGVQSRLRDERHEYQITTSRHLPKVHYSALAIVIVLPLGSSNRSMVLMSMIIESPHIIINPNSMVTKRPDRIGAVKK</sequence>
<dbReference type="GO" id="GO:0016798">
    <property type="term" value="F:hydrolase activity, acting on glycosyl bonds"/>
    <property type="evidence" value="ECO:0007669"/>
    <property type="project" value="InterPro"/>
</dbReference>
<protein>
    <submittedName>
        <fullName evidence="2">Uncharacterized protein</fullName>
    </submittedName>
</protein>
<comment type="caution">
    <text evidence="2">The sequence shown here is derived from an EMBL/GenBank/DDBJ whole genome shotgun (WGS) entry which is preliminary data.</text>
</comment>
<dbReference type="Proteomes" id="UP000792457">
    <property type="component" value="Unassembled WGS sequence"/>
</dbReference>
<organism evidence="2 3">
    <name type="scientific">Ladona fulva</name>
    <name type="common">Scarce chaser dragonfly</name>
    <name type="synonym">Libellula fulva</name>
    <dbReference type="NCBI Taxonomy" id="123851"/>
    <lineage>
        <taxon>Eukaryota</taxon>
        <taxon>Metazoa</taxon>
        <taxon>Ecdysozoa</taxon>
        <taxon>Arthropoda</taxon>
        <taxon>Hexapoda</taxon>
        <taxon>Insecta</taxon>
        <taxon>Pterygota</taxon>
        <taxon>Palaeoptera</taxon>
        <taxon>Odonata</taxon>
        <taxon>Epiprocta</taxon>
        <taxon>Anisoptera</taxon>
        <taxon>Libelluloidea</taxon>
        <taxon>Libellulidae</taxon>
        <taxon>Ladona</taxon>
    </lineage>
</organism>
<comment type="similarity">
    <text evidence="1">Belongs to the glycosyl hydrolase 79 family.</text>
</comment>
<reference evidence="2" key="1">
    <citation type="submission" date="2013-04" db="EMBL/GenBank/DDBJ databases">
        <authorList>
            <person name="Qu J."/>
            <person name="Murali S.C."/>
            <person name="Bandaranaike D."/>
            <person name="Bellair M."/>
            <person name="Blankenburg K."/>
            <person name="Chao H."/>
            <person name="Dinh H."/>
            <person name="Doddapaneni H."/>
            <person name="Downs B."/>
            <person name="Dugan-Rocha S."/>
            <person name="Elkadiri S."/>
            <person name="Gnanaolivu R.D."/>
            <person name="Hernandez B."/>
            <person name="Javaid M."/>
            <person name="Jayaseelan J.C."/>
            <person name="Lee S."/>
            <person name="Li M."/>
            <person name="Ming W."/>
            <person name="Munidasa M."/>
            <person name="Muniz J."/>
            <person name="Nguyen L."/>
            <person name="Ongeri F."/>
            <person name="Osuji N."/>
            <person name="Pu L.-L."/>
            <person name="Puazo M."/>
            <person name="Qu C."/>
            <person name="Quiroz J."/>
            <person name="Raj R."/>
            <person name="Weissenberger G."/>
            <person name="Xin Y."/>
            <person name="Zou X."/>
            <person name="Han Y."/>
            <person name="Richards S."/>
            <person name="Worley K."/>
            <person name="Muzny D."/>
            <person name="Gibbs R."/>
        </authorList>
    </citation>
    <scope>NUCLEOTIDE SEQUENCE</scope>
    <source>
        <strain evidence="2">Sampled in the wild</strain>
    </source>
</reference>
<dbReference type="EMBL" id="KZ308767">
    <property type="protein sequence ID" value="KAG8234047.1"/>
    <property type="molecule type" value="Genomic_DNA"/>
</dbReference>
<evidence type="ECO:0000256" key="1">
    <source>
        <dbReference type="ARBA" id="ARBA00009800"/>
    </source>
</evidence>
<dbReference type="InterPro" id="IPR017853">
    <property type="entry name" value="GH"/>
</dbReference>
<dbReference type="Pfam" id="PF03662">
    <property type="entry name" value="Glyco_hydro_79n"/>
    <property type="match status" value="1"/>
</dbReference>
<name>A0A8K0KFI6_LADFU</name>
<evidence type="ECO:0000313" key="3">
    <source>
        <dbReference type="Proteomes" id="UP000792457"/>
    </source>
</evidence>
<dbReference type="PANTHER" id="PTHR46145">
    <property type="entry name" value="HEPARANASE"/>
    <property type="match status" value="1"/>
</dbReference>
<keyword evidence="3" id="KW-1185">Reference proteome</keyword>
<evidence type="ECO:0000313" key="2">
    <source>
        <dbReference type="EMBL" id="KAG8234047.1"/>
    </source>
</evidence>
<accession>A0A8K0KFI6</accession>
<dbReference type="PANTHER" id="PTHR46145:SF4">
    <property type="entry name" value="HEPARANASE"/>
    <property type="match status" value="1"/>
</dbReference>